<evidence type="ECO:0000313" key="3">
    <source>
        <dbReference type="Proteomes" id="UP000752292"/>
    </source>
</evidence>
<reference evidence="2" key="1">
    <citation type="submission" date="2020-07" db="EMBL/GenBank/DDBJ databases">
        <title>Huge and variable diversity of episymbiotic CPR bacteria and DPANN archaea in groundwater ecosystems.</title>
        <authorList>
            <person name="He C.Y."/>
            <person name="Keren R."/>
            <person name="Whittaker M."/>
            <person name="Farag I.F."/>
            <person name="Doudna J."/>
            <person name="Cate J.H.D."/>
            <person name="Banfield J.F."/>
        </authorList>
    </citation>
    <scope>NUCLEOTIDE SEQUENCE</scope>
    <source>
        <strain evidence="2">NC_groundwater_1370_Ag_S-0.2um_69_93</strain>
    </source>
</reference>
<evidence type="ECO:0000259" key="1">
    <source>
        <dbReference type="Pfam" id="PF24696"/>
    </source>
</evidence>
<sequence length="442" mass="47568">MVRNHAGIEELGIPAVSIVQDYFLEDAKASGQAYGLESPALAVTPEVFTTLTAGQTREAAGRLIEDVVRGLTRPRPEPGGEVVRKVTPHGPGDEVLAFEGADLLECFGRMNERFLEWGWSDGFPLIPPTGEAVAGMLKGTRRAPDETVVEKFVPGNARATVRDIAVNAVMAGCRPEFLPVVLTAVEAMHNPEINLRMCTVSTGAHAPLFVVNGPIAGRLGINSGSCALGNAGPGGLSFPNVAIGRAVRLALMNVGGAYPGVLDQDTIGSPAKFSMVLAENERENPWEPYHVEKGFRAEESTVACFYGHSLIEIADLESETAEALINTVSLRVAGIGQTIFIPYYPVVLLSPAHAEIFRRDGWTKNDIRQYLHLHCAISAGKYRRSRSLAMGPARKWIEAADSNAMIRLFERPERIDVVVAGGTSGKSAAYLGLFPRPYPVRS</sequence>
<dbReference type="Proteomes" id="UP000752292">
    <property type="component" value="Unassembled WGS sequence"/>
</dbReference>
<organism evidence="2 3">
    <name type="scientific">Tectimicrobiota bacterium</name>
    <dbReference type="NCBI Taxonomy" id="2528274"/>
    <lineage>
        <taxon>Bacteria</taxon>
        <taxon>Pseudomonadati</taxon>
        <taxon>Nitrospinota/Tectimicrobiota group</taxon>
        <taxon>Candidatus Tectimicrobiota</taxon>
    </lineage>
</organism>
<dbReference type="AlphaFoldDB" id="A0A933E969"/>
<gene>
    <name evidence="2" type="ORF">HY618_04925</name>
</gene>
<evidence type="ECO:0000313" key="2">
    <source>
        <dbReference type="EMBL" id="MBI4251783.1"/>
    </source>
</evidence>
<protein>
    <recommendedName>
        <fullName evidence="1">UGSC-like domain-containing protein</fullName>
    </recommendedName>
</protein>
<comment type="caution">
    <text evidence="2">The sequence shown here is derived from an EMBL/GenBank/DDBJ whole genome shotgun (WGS) entry which is preliminary data.</text>
</comment>
<proteinExistence type="predicted"/>
<dbReference type="Pfam" id="PF24696">
    <property type="entry name" value="UGSC"/>
    <property type="match status" value="1"/>
</dbReference>
<feature type="domain" description="UGSC-like" evidence="1">
    <location>
        <begin position="6"/>
        <end position="72"/>
    </location>
</feature>
<dbReference type="InterPro" id="IPR057767">
    <property type="entry name" value="UGSC-like_dom"/>
</dbReference>
<dbReference type="EMBL" id="JACQRX010000213">
    <property type="protein sequence ID" value="MBI4251783.1"/>
    <property type="molecule type" value="Genomic_DNA"/>
</dbReference>
<accession>A0A933E969</accession>
<name>A0A933E969_UNCTE</name>